<evidence type="ECO:0000256" key="2">
    <source>
        <dbReference type="ARBA" id="ARBA00022670"/>
    </source>
</evidence>
<dbReference type="InterPro" id="IPR024077">
    <property type="entry name" value="Neurolysin/TOP_dom2"/>
</dbReference>
<dbReference type="Pfam" id="PF01432">
    <property type="entry name" value="Peptidase_M3"/>
    <property type="match status" value="1"/>
</dbReference>
<gene>
    <name evidence="12" type="ORF">K0B96_06765</name>
</gene>
<evidence type="ECO:0000259" key="11">
    <source>
        <dbReference type="Pfam" id="PF19310"/>
    </source>
</evidence>
<name>A0A8F9TWC3_9BACT</name>
<dbReference type="EMBL" id="CP080507">
    <property type="protein sequence ID" value="QYM80311.1"/>
    <property type="molecule type" value="Genomic_DNA"/>
</dbReference>
<dbReference type="InterPro" id="IPR024080">
    <property type="entry name" value="Neurolysin/TOP_N"/>
</dbReference>
<proteinExistence type="inferred from homology"/>
<dbReference type="InterPro" id="IPR001567">
    <property type="entry name" value="Pept_M3A_M3B_dom"/>
</dbReference>
<dbReference type="GO" id="GO:0046872">
    <property type="term" value="F:metal ion binding"/>
    <property type="evidence" value="ECO:0007669"/>
    <property type="project" value="UniProtKB-UniRule"/>
</dbReference>
<dbReference type="PANTHER" id="PTHR43660">
    <property type="entry name" value="DIPEPTIDYL CARBOXYPEPTIDASE"/>
    <property type="match status" value="1"/>
</dbReference>
<evidence type="ECO:0000256" key="7">
    <source>
        <dbReference type="ARBA" id="ARBA00024603"/>
    </source>
</evidence>
<evidence type="ECO:0000256" key="8">
    <source>
        <dbReference type="ARBA" id="ARBA00026100"/>
    </source>
</evidence>
<keyword evidence="6 9" id="KW-0482">Metalloprotease</keyword>
<evidence type="ECO:0000256" key="4">
    <source>
        <dbReference type="ARBA" id="ARBA00022801"/>
    </source>
</evidence>
<dbReference type="GO" id="GO:0005829">
    <property type="term" value="C:cytosol"/>
    <property type="evidence" value="ECO:0007669"/>
    <property type="project" value="UniProtKB-ARBA"/>
</dbReference>
<dbReference type="GO" id="GO:0006508">
    <property type="term" value="P:proteolysis"/>
    <property type="evidence" value="ECO:0007669"/>
    <property type="project" value="UniProtKB-KW"/>
</dbReference>
<keyword evidence="3 9" id="KW-0479">Metal-binding</keyword>
<keyword evidence="2 9" id="KW-0645">Protease</keyword>
<dbReference type="RefSeq" id="WP_220165313.1">
    <property type="nucleotide sequence ID" value="NZ_CP080507.1"/>
</dbReference>
<dbReference type="PANTHER" id="PTHR43660:SF1">
    <property type="entry name" value="DIPEPTIDYL CARBOXYPEPTIDASE"/>
    <property type="match status" value="1"/>
</dbReference>
<keyword evidence="13" id="KW-1185">Reference proteome</keyword>
<evidence type="ECO:0000313" key="13">
    <source>
        <dbReference type="Proteomes" id="UP000825051"/>
    </source>
</evidence>
<dbReference type="Pfam" id="PF19310">
    <property type="entry name" value="TOP_N"/>
    <property type="match status" value="1"/>
</dbReference>
<dbReference type="KEGG" id="ole:K0B96_06765"/>
<organism evidence="12 13">
    <name type="scientific">Horticoccus luteus</name>
    <dbReference type="NCBI Taxonomy" id="2862869"/>
    <lineage>
        <taxon>Bacteria</taxon>
        <taxon>Pseudomonadati</taxon>
        <taxon>Verrucomicrobiota</taxon>
        <taxon>Opitutia</taxon>
        <taxon>Opitutales</taxon>
        <taxon>Opitutaceae</taxon>
        <taxon>Horticoccus</taxon>
    </lineage>
</organism>
<dbReference type="Gene3D" id="1.10.1370.10">
    <property type="entry name" value="Neurolysin, domain 3"/>
    <property type="match status" value="1"/>
</dbReference>
<dbReference type="Proteomes" id="UP000825051">
    <property type="component" value="Chromosome"/>
</dbReference>
<evidence type="ECO:0000313" key="12">
    <source>
        <dbReference type="EMBL" id="QYM80311.1"/>
    </source>
</evidence>
<dbReference type="Gene3D" id="1.20.1050.40">
    <property type="entry name" value="Endopeptidase. Chain P, domain 1"/>
    <property type="match status" value="1"/>
</dbReference>
<sequence length="690" mass="77203">MDSNPFLDPSFAIRWSQLTPEQIEPAIDLALTRAQAAIDTIARRDPASLSYENTFLALEEATEELNLAWTKVTHLQSVADSPALREAHNTLLPRVSTFYARIPLNAELWSRLKAFAETPAGQGLRGVQRRFVDETVAEFRQAGADLPAEKKTRLEALQSELAEITQKYGDNVLDATNAWQLLVEDEGRLRGLPEQAKAAARRSAEAKGLGSTDRPVWRFTLHAPSQEPFLTYLDDDALRREMWLGAIAVGANEPQDNTPLIRRILALRAEKAALLGRPNFADLVLERRMAKSGGRALDFISDMQRRAAPAFTRECRELEEFKAAQTGGAVAPLAPWELAYWAEKLRRVRYAFDEEVLRPYFPLERVIAGLFEVAHRVFGLRVIEVASGAVETWHPEVKFYELADAGGRQLGSFYADWHPRESKRGGAWMNYLVTGGPRADGTRAPHLGLICGNLTPPSPDRPALLTHREVETIFHEFGHLLHHLLGEVEIKSLNGVNVAWDFVELPSQMMENWCWERESLDLFARHFESGAPIPEEIFQKMVAAKNFRSAVAVMRQVALAKMDLLLHLRPQEFLAAADFEAAVRASIADCLVPTSPAVPTIVRRFNHIFSDPVGYAAGYYSYKWAEVLDADAFTRFKREGIFNAATGLDFVAKILSRGNSVDPVELYRNFMGRDPDLNALLRRSGLAPAA</sequence>
<comment type="similarity">
    <text evidence="1 9">Belongs to the peptidase M3 family.</text>
</comment>
<evidence type="ECO:0000256" key="6">
    <source>
        <dbReference type="ARBA" id="ARBA00023049"/>
    </source>
</evidence>
<feature type="domain" description="Oligopeptidase A N-terminal" evidence="11">
    <location>
        <begin position="51"/>
        <end position="151"/>
    </location>
</feature>
<dbReference type="Gene3D" id="3.40.390.10">
    <property type="entry name" value="Collagenase (Catalytic Domain)"/>
    <property type="match status" value="1"/>
</dbReference>
<keyword evidence="5 9" id="KW-0862">Zinc</keyword>
<evidence type="ECO:0000256" key="5">
    <source>
        <dbReference type="ARBA" id="ARBA00022833"/>
    </source>
</evidence>
<dbReference type="AlphaFoldDB" id="A0A8F9TWC3"/>
<reference evidence="12" key="1">
    <citation type="submission" date="2021-08" db="EMBL/GenBank/DDBJ databases">
        <title>Genome of a novel bacterium of the phylum Verrucomicrobia, Oleiharenicola sp. KSB-15.</title>
        <authorList>
            <person name="Chung J.-H."/>
            <person name="Ahn J.-H."/>
            <person name="Yoon Y."/>
            <person name="Kim D.-Y."/>
            <person name="An S.-H."/>
            <person name="Park I."/>
            <person name="Yeon J."/>
        </authorList>
    </citation>
    <scope>NUCLEOTIDE SEQUENCE</scope>
    <source>
        <strain evidence="12">KSB-15</strain>
    </source>
</reference>
<comment type="cofactor">
    <cofactor evidence="9">
        <name>Zn(2+)</name>
        <dbReference type="ChEBI" id="CHEBI:29105"/>
    </cofactor>
    <text evidence="9">Binds 1 zinc ion.</text>
</comment>
<dbReference type="EC" id="3.4.24.70" evidence="8"/>
<feature type="domain" description="Peptidase M3A/M3B catalytic" evidence="10">
    <location>
        <begin position="229"/>
        <end position="685"/>
    </location>
</feature>
<dbReference type="FunFam" id="3.40.390.10:FF:000009">
    <property type="entry name" value="Oligopeptidase A"/>
    <property type="match status" value="1"/>
</dbReference>
<evidence type="ECO:0000256" key="1">
    <source>
        <dbReference type="ARBA" id="ARBA00006040"/>
    </source>
</evidence>
<dbReference type="InterPro" id="IPR045090">
    <property type="entry name" value="Pept_M3A_M3B"/>
</dbReference>
<keyword evidence="4 9" id="KW-0378">Hydrolase</keyword>
<evidence type="ECO:0000256" key="3">
    <source>
        <dbReference type="ARBA" id="ARBA00022723"/>
    </source>
</evidence>
<protein>
    <recommendedName>
        <fullName evidence="8">oligopeptidase A</fullName>
        <ecNumber evidence="8">3.4.24.70</ecNumber>
    </recommendedName>
</protein>
<dbReference type="InterPro" id="IPR045666">
    <property type="entry name" value="OpdA_N"/>
</dbReference>
<comment type="catalytic activity">
    <reaction evidence="7">
        <text>Hydrolysis of oligopeptides, with broad specificity. Gly or Ala commonly occur as P1 or P1' residues, but more distant residues are also important, as is shown by the fact that Z-Gly-Pro-Gly-|-Gly-Pro-Ala is cleaved, but not Z-(Gly)(5).</text>
        <dbReference type="EC" id="3.4.24.70"/>
    </reaction>
</comment>
<dbReference type="CDD" id="cd06456">
    <property type="entry name" value="M3A_DCP"/>
    <property type="match status" value="1"/>
</dbReference>
<dbReference type="GO" id="GO:0004222">
    <property type="term" value="F:metalloendopeptidase activity"/>
    <property type="evidence" value="ECO:0007669"/>
    <property type="project" value="UniProtKB-EC"/>
</dbReference>
<accession>A0A8F9TWC3</accession>
<dbReference type="InterPro" id="IPR024079">
    <property type="entry name" value="MetalloPept_cat_dom_sf"/>
</dbReference>
<evidence type="ECO:0000259" key="10">
    <source>
        <dbReference type="Pfam" id="PF01432"/>
    </source>
</evidence>
<evidence type="ECO:0000256" key="9">
    <source>
        <dbReference type="RuleBase" id="RU003435"/>
    </source>
</evidence>
<dbReference type="InterPro" id="IPR034005">
    <property type="entry name" value="M3A_DCP"/>
</dbReference>
<dbReference type="SUPFAM" id="SSF55486">
    <property type="entry name" value="Metalloproteases ('zincins'), catalytic domain"/>
    <property type="match status" value="1"/>
</dbReference>